<dbReference type="OrthoDB" id="250090at2759"/>
<evidence type="ECO:0000313" key="2">
    <source>
        <dbReference type="EMBL" id="ORC92193.1"/>
    </source>
</evidence>
<name>A0A1X0P6C9_9TRYP</name>
<proteinExistence type="predicted"/>
<dbReference type="GeneID" id="39982381"/>
<protein>
    <submittedName>
        <fullName evidence="2">Uncharacterized protein</fullName>
    </submittedName>
</protein>
<keyword evidence="3" id="KW-1185">Reference proteome</keyword>
<gene>
    <name evidence="2" type="ORF">TM35_000044070</name>
</gene>
<evidence type="ECO:0000313" key="3">
    <source>
        <dbReference type="Proteomes" id="UP000192257"/>
    </source>
</evidence>
<dbReference type="Proteomes" id="UP000192257">
    <property type="component" value="Unassembled WGS sequence"/>
</dbReference>
<keyword evidence="1" id="KW-0175">Coiled coil</keyword>
<sequence length="209" mass="24344">MTSTPATDGFSSWNIMRDVTNEMSVSATKREISLDHVQCLQSFSQEENGYHGTSLAELNNAIDSTKQQVSDLSHLHREVLHRFHTDIKHLQRALQQSKNENSMLRKMHHDTIIELERWRMECQDLKHRLGLTDTSSLNPINTISRERYNDLERRHRLLHKEFDELRSEKAEVERQLHSTQKVLNTIGNGLDYLGRELPLLCPPNTTHDV</sequence>
<comment type="caution">
    <text evidence="2">The sequence shown here is derived from an EMBL/GenBank/DDBJ whole genome shotgun (WGS) entry which is preliminary data.</text>
</comment>
<organism evidence="2 3">
    <name type="scientific">Trypanosoma theileri</name>
    <dbReference type="NCBI Taxonomy" id="67003"/>
    <lineage>
        <taxon>Eukaryota</taxon>
        <taxon>Discoba</taxon>
        <taxon>Euglenozoa</taxon>
        <taxon>Kinetoplastea</taxon>
        <taxon>Metakinetoplastina</taxon>
        <taxon>Trypanosomatida</taxon>
        <taxon>Trypanosomatidae</taxon>
        <taxon>Trypanosoma</taxon>
    </lineage>
</organism>
<dbReference type="RefSeq" id="XP_028886259.1">
    <property type="nucleotide sequence ID" value="XM_029022601.1"/>
</dbReference>
<reference evidence="2 3" key="1">
    <citation type="submission" date="2017-03" db="EMBL/GenBank/DDBJ databases">
        <title>An alternative strategy for trypanosome survival in the mammalian bloodstream revealed through genome and transcriptome analysis of the ubiquitous bovine parasite Trypanosoma (Megatrypanum) theileri.</title>
        <authorList>
            <person name="Kelly S."/>
            <person name="Ivens A."/>
            <person name="Mott A."/>
            <person name="O'Neill E."/>
            <person name="Emms D."/>
            <person name="Macleod O."/>
            <person name="Voorheis P."/>
            <person name="Matthews J."/>
            <person name="Matthews K."/>
            <person name="Carrington M."/>
        </authorList>
    </citation>
    <scope>NUCLEOTIDE SEQUENCE [LARGE SCALE GENOMIC DNA]</scope>
    <source>
        <strain evidence="2">Edinburgh</strain>
    </source>
</reference>
<feature type="coiled-coil region" evidence="1">
    <location>
        <begin position="148"/>
        <end position="182"/>
    </location>
</feature>
<dbReference type="EMBL" id="NBCO01000004">
    <property type="protein sequence ID" value="ORC92193.1"/>
    <property type="molecule type" value="Genomic_DNA"/>
</dbReference>
<accession>A0A1X0P6C9</accession>
<dbReference type="VEuPathDB" id="TriTrypDB:TM35_000044070"/>
<feature type="coiled-coil region" evidence="1">
    <location>
        <begin position="55"/>
        <end position="107"/>
    </location>
</feature>
<dbReference type="AlphaFoldDB" id="A0A1X0P6C9"/>
<evidence type="ECO:0000256" key="1">
    <source>
        <dbReference type="SAM" id="Coils"/>
    </source>
</evidence>